<reference evidence="8" key="1">
    <citation type="journal article" date="2012" name="Science">
        <title>The Paleozoic origin of enzymatic lignin decomposition reconstructed from 31 fungal genomes.</title>
        <authorList>
            <person name="Floudas D."/>
            <person name="Binder M."/>
            <person name="Riley R."/>
            <person name="Barry K."/>
            <person name="Blanchette R.A."/>
            <person name="Henrissat B."/>
            <person name="Martinez A.T."/>
            <person name="Otillar R."/>
            <person name="Spatafora J.W."/>
            <person name="Yadav J.S."/>
            <person name="Aerts A."/>
            <person name="Benoit I."/>
            <person name="Boyd A."/>
            <person name="Carlson A."/>
            <person name="Copeland A."/>
            <person name="Coutinho P.M."/>
            <person name="de Vries R.P."/>
            <person name="Ferreira P."/>
            <person name="Findley K."/>
            <person name="Foster B."/>
            <person name="Gaskell J."/>
            <person name="Glotzer D."/>
            <person name="Gorecki P."/>
            <person name="Heitman J."/>
            <person name="Hesse C."/>
            <person name="Hori C."/>
            <person name="Igarashi K."/>
            <person name="Jurgens J.A."/>
            <person name="Kallen N."/>
            <person name="Kersten P."/>
            <person name="Kohler A."/>
            <person name="Kuees U."/>
            <person name="Kumar T.K.A."/>
            <person name="Kuo A."/>
            <person name="LaButti K."/>
            <person name="Larrondo L.F."/>
            <person name="Lindquist E."/>
            <person name="Ling A."/>
            <person name="Lombard V."/>
            <person name="Lucas S."/>
            <person name="Lundell T."/>
            <person name="Martin R."/>
            <person name="McLaughlin D.J."/>
            <person name="Morgenstern I."/>
            <person name="Morin E."/>
            <person name="Murat C."/>
            <person name="Nagy L.G."/>
            <person name="Nolan M."/>
            <person name="Ohm R.A."/>
            <person name="Patyshakuliyeva A."/>
            <person name="Rokas A."/>
            <person name="Ruiz-Duenas F.J."/>
            <person name="Sabat G."/>
            <person name="Salamov A."/>
            <person name="Samejima M."/>
            <person name="Schmutz J."/>
            <person name="Slot J.C."/>
            <person name="St John F."/>
            <person name="Stenlid J."/>
            <person name="Sun H."/>
            <person name="Sun S."/>
            <person name="Syed K."/>
            <person name="Tsang A."/>
            <person name="Wiebenga A."/>
            <person name="Young D."/>
            <person name="Pisabarro A."/>
            <person name="Eastwood D.C."/>
            <person name="Martin F."/>
            <person name="Cullen D."/>
            <person name="Grigoriev I.V."/>
            <person name="Hibbett D.S."/>
        </authorList>
    </citation>
    <scope>NUCLEOTIDE SEQUENCE [LARGE SCALE GENOMIC DNA]</scope>
    <source>
        <strain evidence="8">TFB10046</strain>
    </source>
</reference>
<name>J0WIV5_AURST</name>
<evidence type="ECO:0000256" key="5">
    <source>
        <dbReference type="SAM" id="MobiDB-lite"/>
    </source>
</evidence>
<dbReference type="PANTHER" id="PTHR12109:SF5">
    <property type="entry name" value="RING-TYPE DOMAIN-CONTAINING PROTEIN"/>
    <property type="match status" value="1"/>
</dbReference>
<evidence type="ECO:0000313" key="7">
    <source>
        <dbReference type="EMBL" id="EJD32218.1"/>
    </source>
</evidence>
<feature type="compositionally biased region" description="Basic residues" evidence="5">
    <location>
        <begin position="26"/>
        <end position="49"/>
    </location>
</feature>
<dbReference type="PROSITE" id="PS50089">
    <property type="entry name" value="ZF_RING_2"/>
    <property type="match status" value="1"/>
</dbReference>
<dbReference type="InterPro" id="IPR001841">
    <property type="entry name" value="Znf_RING"/>
</dbReference>
<evidence type="ECO:0000256" key="3">
    <source>
        <dbReference type="ARBA" id="ARBA00022833"/>
    </source>
</evidence>
<proteinExistence type="predicted"/>
<dbReference type="SUPFAM" id="SSF57850">
    <property type="entry name" value="RING/U-box"/>
    <property type="match status" value="1"/>
</dbReference>
<dbReference type="OrthoDB" id="3219336at2759"/>
<dbReference type="SMART" id="SM00184">
    <property type="entry name" value="RING"/>
    <property type="match status" value="1"/>
</dbReference>
<dbReference type="AlphaFoldDB" id="J0WIV5"/>
<dbReference type="Gene3D" id="3.30.40.10">
    <property type="entry name" value="Zinc/RING finger domain, C3HC4 (zinc finger)"/>
    <property type="match status" value="1"/>
</dbReference>
<evidence type="ECO:0000313" key="8">
    <source>
        <dbReference type="Proteomes" id="UP000006514"/>
    </source>
</evidence>
<dbReference type="KEGG" id="adl:AURDEDRAFT_178747"/>
<evidence type="ECO:0000256" key="4">
    <source>
        <dbReference type="PROSITE-ProRule" id="PRU00175"/>
    </source>
</evidence>
<keyword evidence="8" id="KW-1185">Reference proteome</keyword>
<keyword evidence="2 4" id="KW-0863">Zinc-finger</keyword>
<dbReference type="InterPro" id="IPR047126">
    <property type="entry name" value="RNF141-like"/>
</dbReference>
<dbReference type="Proteomes" id="UP000006514">
    <property type="component" value="Unassembled WGS sequence"/>
</dbReference>
<dbReference type="GO" id="GO:0008270">
    <property type="term" value="F:zinc ion binding"/>
    <property type="evidence" value="ECO:0007669"/>
    <property type="project" value="UniProtKB-KW"/>
</dbReference>
<dbReference type="PANTHER" id="PTHR12109">
    <property type="entry name" value="RING FINGER PROTEIN 141-RELATED"/>
    <property type="match status" value="1"/>
</dbReference>
<dbReference type="EMBL" id="JH689205">
    <property type="protein sequence ID" value="EJD32218.1"/>
    <property type="molecule type" value="Genomic_DNA"/>
</dbReference>
<dbReference type="Pfam" id="PF13445">
    <property type="entry name" value="zf-RING_UBOX"/>
    <property type="match status" value="1"/>
</dbReference>
<dbReference type="PROSITE" id="PS00518">
    <property type="entry name" value="ZF_RING_1"/>
    <property type="match status" value="1"/>
</dbReference>
<evidence type="ECO:0000259" key="6">
    <source>
        <dbReference type="PROSITE" id="PS50089"/>
    </source>
</evidence>
<evidence type="ECO:0000256" key="1">
    <source>
        <dbReference type="ARBA" id="ARBA00022723"/>
    </source>
</evidence>
<gene>
    <name evidence="7" type="ORF">AURDEDRAFT_178747</name>
</gene>
<organism evidence="7 8">
    <name type="scientific">Auricularia subglabra (strain TFB-10046 / SS5)</name>
    <name type="common">White-rot fungus</name>
    <name type="synonym">Auricularia delicata (strain TFB10046)</name>
    <dbReference type="NCBI Taxonomy" id="717982"/>
    <lineage>
        <taxon>Eukaryota</taxon>
        <taxon>Fungi</taxon>
        <taxon>Dikarya</taxon>
        <taxon>Basidiomycota</taxon>
        <taxon>Agaricomycotina</taxon>
        <taxon>Agaricomycetes</taxon>
        <taxon>Auriculariales</taxon>
        <taxon>Auriculariaceae</taxon>
        <taxon>Auricularia</taxon>
    </lineage>
</organism>
<feature type="domain" description="RING-type" evidence="6">
    <location>
        <begin position="89"/>
        <end position="141"/>
    </location>
</feature>
<keyword evidence="1" id="KW-0479">Metal-binding</keyword>
<feature type="region of interest" description="Disordered" evidence="5">
    <location>
        <begin position="13"/>
        <end position="49"/>
    </location>
</feature>
<accession>J0WIV5</accession>
<sequence>MVVLTRARAKQLEFGVAADDPSPPASKKHGSKKRRRSSAQHQQLVKKLRRERDAALEQKRTAELQVQEAQDASKKVSAHVEEITKVTECPVCKETYSIPYLLVDCGHSMCQTCIINFFRQRRTNSITGLFCNAFEQCPLCSVPISSMPVRPHDHRVLIQTIHKTVTVVDSNEDFRWAYNIWQARRKSNAAATLCYQRAVASGLPRHQAEVIPLGYISAFDVGLQNAHDDDDA</sequence>
<dbReference type="InParanoid" id="J0WIV5"/>
<evidence type="ECO:0000256" key="2">
    <source>
        <dbReference type="ARBA" id="ARBA00022771"/>
    </source>
</evidence>
<keyword evidence="3" id="KW-0862">Zinc</keyword>
<dbReference type="InterPro" id="IPR027370">
    <property type="entry name" value="Znf-RING_euk"/>
</dbReference>
<dbReference type="InterPro" id="IPR017907">
    <property type="entry name" value="Znf_RING_CS"/>
</dbReference>
<dbReference type="InterPro" id="IPR013083">
    <property type="entry name" value="Znf_RING/FYVE/PHD"/>
</dbReference>
<protein>
    <recommendedName>
        <fullName evidence="6">RING-type domain-containing protein</fullName>
    </recommendedName>
</protein>